<keyword evidence="1" id="KW-1133">Transmembrane helix</keyword>
<dbReference type="InterPro" id="IPR009030">
    <property type="entry name" value="Growth_fac_rcpt_cys_sf"/>
</dbReference>
<dbReference type="SUPFAM" id="SSF57184">
    <property type="entry name" value="Growth factor receptor domain"/>
    <property type="match status" value="1"/>
</dbReference>
<feature type="signal peptide" evidence="2">
    <location>
        <begin position="1"/>
        <end position="20"/>
    </location>
</feature>
<name>A0A8W8KP16_MAGGI</name>
<keyword evidence="1" id="KW-0812">Transmembrane</keyword>
<keyword evidence="2" id="KW-0732">Signal</keyword>
<dbReference type="AlphaFoldDB" id="A0A8W8KP16"/>
<protein>
    <recommendedName>
        <fullName evidence="5">Scavenger receptor class F member 2</fullName>
    </recommendedName>
</protein>
<evidence type="ECO:0000313" key="4">
    <source>
        <dbReference type="Proteomes" id="UP000005408"/>
    </source>
</evidence>
<keyword evidence="4" id="KW-1185">Reference proteome</keyword>
<dbReference type="GO" id="GO:0097197">
    <property type="term" value="C:tetraspanin-enriched microdomain"/>
    <property type="evidence" value="ECO:0007669"/>
    <property type="project" value="InterPro"/>
</dbReference>
<dbReference type="InterPro" id="IPR028181">
    <property type="entry name" value="SCIMP"/>
</dbReference>
<accession>A0A8W8KP16</accession>
<reference evidence="3" key="1">
    <citation type="submission" date="2022-08" db="UniProtKB">
        <authorList>
            <consortium name="EnsemblMetazoa"/>
        </authorList>
    </citation>
    <scope>IDENTIFICATION</scope>
    <source>
        <strain evidence="3">05x7-T-G4-1.051#20</strain>
    </source>
</reference>
<dbReference type="Pfam" id="PF15050">
    <property type="entry name" value="SCIMP"/>
    <property type="match status" value="1"/>
</dbReference>
<feature type="chain" id="PRO_5036503932" description="Scavenger receptor class F member 2" evidence="2">
    <location>
        <begin position="21"/>
        <end position="289"/>
    </location>
</feature>
<evidence type="ECO:0000256" key="1">
    <source>
        <dbReference type="SAM" id="Phobius"/>
    </source>
</evidence>
<feature type="transmembrane region" description="Helical" evidence="1">
    <location>
        <begin position="123"/>
        <end position="144"/>
    </location>
</feature>
<dbReference type="EnsemblMetazoa" id="G23971.2">
    <property type="protein sequence ID" value="G23971.2:cds"/>
    <property type="gene ID" value="G23971"/>
</dbReference>
<dbReference type="Gene3D" id="2.170.300.10">
    <property type="entry name" value="Tie2 ligand-binding domain superfamily"/>
    <property type="match status" value="1"/>
</dbReference>
<organism evidence="3 4">
    <name type="scientific">Magallana gigas</name>
    <name type="common">Pacific oyster</name>
    <name type="synonym">Crassostrea gigas</name>
    <dbReference type="NCBI Taxonomy" id="29159"/>
    <lineage>
        <taxon>Eukaryota</taxon>
        <taxon>Metazoa</taxon>
        <taxon>Spiralia</taxon>
        <taxon>Lophotrochozoa</taxon>
        <taxon>Mollusca</taxon>
        <taxon>Bivalvia</taxon>
        <taxon>Autobranchia</taxon>
        <taxon>Pteriomorphia</taxon>
        <taxon>Ostreida</taxon>
        <taxon>Ostreoidea</taxon>
        <taxon>Ostreidae</taxon>
        <taxon>Magallana</taxon>
    </lineage>
</organism>
<evidence type="ECO:0008006" key="5">
    <source>
        <dbReference type="Google" id="ProtNLM"/>
    </source>
</evidence>
<evidence type="ECO:0000256" key="2">
    <source>
        <dbReference type="SAM" id="SignalP"/>
    </source>
</evidence>
<dbReference type="Proteomes" id="UP000005408">
    <property type="component" value="Unassembled WGS sequence"/>
</dbReference>
<evidence type="ECO:0000313" key="3">
    <source>
        <dbReference type="EnsemblMetazoa" id="G23971.2:cds"/>
    </source>
</evidence>
<keyword evidence="1" id="KW-0472">Membrane</keyword>
<sequence>MDDYVHMFTMLMFGVNVCLSSTTVDPNMCSLGICCSDYILEGDRCIVCPSGRHGKNCSIVCPDGFFGQKCQNKCPSDCNNTCNKVSGSCPGQRQGNNTTSYTKDNPTTNNFEKQLANFLGENLWIIIGVTSIFVSFSFIGAFIYCTICKRKKEEVTTTFQSDQNSQQLNGLRYESDSVFRNNSSTLQPPPRIHENTTLKGDNAATRPECEYSKSKKRYSLVKKITISREMTSHSEYSDENEDMYDSDEFDDSFDACKKVQISDLPKKDSFKTFQSEDIKSKETYGKVWL</sequence>
<proteinExistence type="predicted"/>